<reference evidence="2 3" key="1">
    <citation type="journal article" date="2018" name="Nat. Ecol. Evol.">
        <title>Pezizomycetes genomes reveal the molecular basis of ectomycorrhizal truffle lifestyle.</title>
        <authorList>
            <person name="Murat C."/>
            <person name="Payen T."/>
            <person name="Noel B."/>
            <person name="Kuo A."/>
            <person name="Morin E."/>
            <person name="Chen J."/>
            <person name="Kohler A."/>
            <person name="Krizsan K."/>
            <person name="Balestrini R."/>
            <person name="Da Silva C."/>
            <person name="Montanini B."/>
            <person name="Hainaut M."/>
            <person name="Levati E."/>
            <person name="Barry K.W."/>
            <person name="Belfiori B."/>
            <person name="Cichocki N."/>
            <person name="Clum A."/>
            <person name="Dockter R.B."/>
            <person name="Fauchery L."/>
            <person name="Guy J."/>
            <person name="Iotti M."/>
            <person name="Le Tacon F."/>
            <person name="Lindquist E.A."/>
            <person name="Lipzen A."/>
            <person name="Malagnac F."/>
            <person name="Mello A."/>
            <person name="Molinier V."/>
            <person name="Miyauchi S."/>
            <person name="Poulain J."/>
            <person name="Riccioni C."/>
            <person name="Rubini A."/>
            <person name="Sitrit Y."/>
            <person name="Splivallo R."/>
            <person name="Traeger S."/>
            <person name="Wang M."/>
            <person name="Zifcakova L."/>
            <person name="Wipf D."/>
            <person name="Zambonelli A."/>
            <person name="Paolocci F."/>
            <person name="Nowrousian M."/>
            <person name="Ottonello S."/>
            <person name="Baldrian P."/>
            <person name="Spatafora J.W."/>
            <person name="Henrissat B."/>
            <person name="Nagy L.G."/>
            <person name="Aury J.M."/>
            <person name="Wincker P."/>
            <person name="Grigoriev I.V."/>
            <person name="Bonfante P."/>
            <person name="Martin F.M."/>
        </authorList>
    </citation>
    <scope>NUCLEOTIDE SEQUENCE [LARGE SCALE GENOMIC DNA]</scope>
    <source>
        <strain evidence="2 3">RN42</strain>
    </source>
</reference>
<name>A0A3N4I023_ASCIM</name>
<proteinExistence type="predicted"/>
<feature type="domain" description="F-box" evidence="1">
    <location>
        <begin position="10"/>
        <end position="57"/>
    </location>
</feature>
<protein>
    <recommendedName>
        <fullName evidence="1">F-box domain-containing protein</fullName>
    </recommendedName>
</protein>
<dbReference type="PROSITE" id="PS50181">
    <property type="entry name" value="FBOX"/>
    <property type="match status" value="1"/>
</dbReference>
<evidence type="ECO:0000313" key="3">
    <source>
        <dbReference type="Proteomes" id="UP000275078"/>
    </source>
</evidence>
<dbReference type="AlphaFoldDB" id="A0A3N4I023"/>
<organism evidence="2 3">
    <name type="scientific">Ascobolus immersus RN42</name>
    <dbReference type="NCBI Taxonomy" id="1160509"/>
    <lineage>
        <taxon>Eukaryota</taxon>
        <taxon>Fungi</taxon>
        <taxon>Dikarya</taxon>
        <taxon>Ascomycota</taxon>
        <taxon>Pezizomycotina</taxon>
        <taxon>Pezizomycetes</taxon>
        <taxon>Pezizales</taxon>
        <taxon>Ascobolaceae</taxon>
        <taxon>Ascobolus</taxon>
    </lineage>
</organism>
<dbReference type="EMBL" id="ML119707">
    <property type="protein sequence ID" value="RPA78787.1"/>
    <property type="molecule type" value="Genomic_DNA"/>
</dbReference>
<gene>
    <name evidence="2" type="ORF">BJ508DRAFT_416378</name>
</gene>
<sequence>MAKQAAVSQSRSLLELPTEIRLEIYRQCSAFTLLVLSASARSFRTEIHDHPSIYKHAYGYNPGKTDTFWPNLTPEPTFAIRNIKCLLHASEMFLLHNTLLAWSPEEGDHASSKTGAYGCCVVCMCIQRSLAFRLREDKPRGILLGGTEFWSWCNYCEGCVVRQDTKAVGNKDLLSSRIRTQRHVQLHNLPCLYI</sequence>
<keyword evidence="3" id="KW-1185">Reference proteome</keyword>
<evidence type="ECO:0000259" key="1">
    <source>
        <dbReference type="PROSITE" id="PS50181"/>
    </source>
</evidence>
<accession>A0A3N4I023</accession>
<dbReference type="Proteomes" id="UP000275078">
    <property type="component" value="Unassembled WGS sequence"/>
</dbReference>
<dbReference type="InterPro" id="IPR001810">
    <property type="entry name" value="F-box_dom"/>
</dbReference>
<evidence type="ECO:0000313" key="2">
    <source>
        <dbReference type="EMBL" id="RPA78787.1"/>
    </source>
</evidence>